<accession>A0A6J1C167</accession>
<dbReference type="PROSITE" id="PS00194">
    <property type="entry name" value="THIOREDOXIN_1"/>
    <property type="match status" value="1"/>
</dbReference>
<dbReference type="GeneID" id="111007512"/>
<dbReference type="GO" id="GO:0015035">
    <property type="term" value="F:protein-disulfide reductase activity"/>
    <property type="evidence" value="ECO:0007669"/>
    <property type="project" value="InterPro"/>
</dbReference>
<proteinExistence type="predicted"/>
<dbReference type="InterPro" id="IPR017937">
    <property type="entry name" value="Thioredoxin_CS"/>
</dbReference>
<keyword evidence="2" id="KW-0809">Transit peptide</keyword>
<dbReference type="GO" id="GO:0005737">
    <property type="term" value="C:cytoplasm"/>
    <property type="evidence" value="ECO:0007669"/>
    <property type="project" value="TreeGrafter"/>
</dbReference>
<dbReference type="PROSITE" id="PS51352">
    <property type="entry name" value="THIOREDOXIN_2"/>
    <property type="match status" value="1"/>
</dbReference>
<dbReference type="Gene3D" id="3.40.30.10">
    <property type="entry name" value="Glutaredoxin"/>
    <property type="match status" value="1"/>
</dbReference>
<dbReference type="Proteomes" id="UP000504603">
    <property type="component" value="Unplaced"/>
</dbReference>
<dbReference type="AlphaFoldDB" id="A0A6J1C167"/>
<dbReference type="InterPro" id="IPR005746">
    <property type="entry name" value="Thioredoxin"/>
</dbReference>
<name>A0A6J1C167_MOMCH</name>
<evidence type="ECO:0000256" key="4">
    <source>
        <dbReference type="ARBA" id="ARBA00023157"/>
    </source>
</evidence>
<sequence>MAMAAPASFSFSTPQPLPNRISPHSLRLFSPPSNFRLHRALRARNASLPLNIQCVSQPKAEVVTKDSWNKMILESGTPVLVEFYASWCGPCRMVHRVIDEIAADYEGKLKCFVLNTDNDLKIAEEYEIKAVPVVMLFENGEKCDSVIGTMPKDFYIAAIERVLKQ</sequence>
<dbReference type="GO" id="GO:0008047">
    <property type="term" value="F:enzyme activator activity"/>
    <property type="evidence" value="ECO:0007669"/>
    <property type="project" value="UniProtKB-ARBA"/>
</dbReference>
<dbReference type="PRINTS" id="PR00421">
    <property type="entry name" value="THIOREDOXIN"/>
</dbReference>
<dbReference type="CDD" id="cd02947">
    <property type="entry name" value="TRX_family"/>
    <property type="match status" value="1"/>
</dbReference>
<keyword evidence="3" id="KW-0249">Electron transport</keyword>
<evidence type="ECO:0000256" key="2">
    <source>
        <dbReference type="ARBA" id="ARBA00022946"/>
    </source>
</evidence>
<organism evidence="7 8">
    <name type="scientific">Momordica charantia</name>
    <name type="common">Bitter gourd</name>
    <name type="synonym">Balsam pear</name>
    <dbReference type="NCBI Taxonomy" id="3673"/>
    <lineage>
        <taxon>Eukaryota</taxon>
        <taxon>Viridiplantae</taxon>
        <taxon>Streptophyta</taxon>
        <taxon>Embryophyta</taxon>
        <taxon>Tracheophyta</taxon>
        <taxon>Spermatophyta</taxon>
        <taxon>Magnoliopsida</taxon>
        <taxon>eudicotyledons</taxon>
        <taxon>Gunneridae</taxon>
        <taxon>Pentapetalae</taxon>
        <taxon>rosids</taxon>
        <taxon>fabids</taxon>
        <taxon>Cucurbitales</taxon>
        <taxon>Cucurbitaceae</taxon>
        <taxon>Momordiceae</taxon>
        <taxon>Momordica</taxon>
    </lineage>
</organism>
<dbReference type="PANTHER" id="PTHR45663">
    <property type="entry name" value="GEO12009P1"/>
    <property type="match status" value="1"/>
</dbReference>
<dbReference type="InterPro" id="IPR036249">
    <property type="entry name" value="Thioredoxin-like_sf"/>
</dbReference>
<keyword evidence="1" id="KW-0813">Transport</keyword>
<evidence type="ECO:0000256" key="3">
    <source>
        <dbReference type="ARBA" id="ARBA00022982"/>
    </source>
</evidence>
<evidence type="ECO:0000313" key="8">
    <source>
        <dbReference type="RefSeq" id="XP_022135591.1"/>
    </source>
</evidence>
<dbReference type="NCBIfam" id="TIGR01068">
    <property type="entry name" value="thioredoxin"/>
    <property type="match status" value="1"/>
</dbReference>
<dbReference type="RefSeq" id="XP_022135591.1">
    <property type="nucleotide sequence ID" value="XM_022279899.1"/>
</dbReference>
<feature type="domain" description="Thioredoxin" evidence="6">
    <location>
        <begin position="26"/>
        <end position="165"/>
    </location>
</feature>
<dbReference type="PANTHER" id="PTHR45663:SF21">
    <property type="entry name" value="THIOREDOXIN M3, CHLOROPLASTIC"/>
    <property type="match status" value="1"/>
</dbReference>
<evidence type="ECO:0000256" key="1">
    <source>
        <dbReference type="ARBA" id="ARBA00022448"/>
    </source>
</evidence>
<protein>
    <submittedName>
        <fullName evidence="8">Thioredoxin M3, chloroplastic</fullName>
    </submittedName>
</protein>
<dbReference type="Pfam" id="PF00085">
    <property type="entry name" value="Thioredoxin"/>
    <property type="match status" value="1"/>
</dbReference>
<dbReference type="FunFam" id="3.40.30.10:FF:000001">
    <property type="entry name" value="Thioredoxin"/>
    <property type="match status" value="1"/>
</dbReference>
<reference evidence="8" key="1">
    <citation type="submission" date="2025-08" db="UniProtKB">
        <authorList>
            <consortium name="RefSeq"/>
        </authorList>
    </citation>
    <scope>IDENTIFICATION</scope>
    <source>
        <strain evidence="8">OHB3-1</strain>
    </source>
</reference>
<keyword evidence="5" id="KW-0676">Redox-active center</keyword>
<dbReference type="KEGG" id="mcha:111007512"/>
<evidence type="ECO:0000313" key="7">
    <source>
        <dbReference type="Proteomes" id="UP000504603"/>
    </source>
</evidence>
<evidence type="ECO:0000256" key="5">
    <source>
        <dbReference type="ARBA" id="ARBA00023284"/>
    </source>
</evidence>
<keyword evidence="7" id="KW-1185">Reference proteome</keyword>
<dbReference type="InterPro" id="IPR013766">
    <property type="entry name" value="Thioredoxin_domain"/>
</dbReference>
<gene>
    <name evidence="8" type="primary">LOC111007512</name>
</gene>
<dbReference type="OrthoDB" id="2121326at2759"/>
<evidence type="ECO:0000259" key="6">
    <source>
        <dbReference type="PROSITE" id="PS51352"/>
    </source>
</evidence>
<dbReference type="SUPFAM" id="SSF52833">
    <property type="entry name" value="Thioredoxin-like"/>
    <property type="match status" value="1"/>
</dbReference>
<keyword evidence="4" id="KW-1015">Disulfide bond</keyword>